<accession>A0A918MYZ1</accession>
<reference evidence="1" key="1">
    <citation type="journal article" date="2014" name="Int. J. Syst. Evol. Microbiol.">
        <title>Complete genome sequence of Corynebacterium casei LMG S-19264T (=DSM 44701T), isolated from a smear-ripened cheese.</title>
        <authorList>
            <consortium name="US DOE Joint Genome Institute (JGI-PGF)"/>
            <person name="Walter F."/>
            <person name="Albersmeier A."/>
            <person name="Kalinowski J."/>
            <person name="Ruckert C."/>
        </authorList>
    </citation>
    <scope>NUCLEOTIDE SEQUENCE</scope>
    <source>
        <strain evidence="1">KCTC 22164</strain>
    </source>
</reference>
<keyword evidence="2" id="KW-1185">Reference proteome</keyword>
<organism evidence="1 2">
    <name type="scientific">Alteromonas halophila</name>
    <dbReference type="NCBI Taxonomy" id="516698"/>
    <lineage>
        <taxon>Bacteria</taxon>
        <taxon>Pseudomonadati</taxon>
        <taxon>Pseudomonadota</taxon>
        <taxon>Gammaproteobacteria</taxon>
        <taxon>Alteromonadales</taxon>
        <taxon>Alteromonadaceae</taxon>
        <taxon>Alteromonas/Salinimonas group</taxon>
        <taxon>Alteromonas</taxon>
    </lineage>
</organism>
<evidence type="ECO:0000313" key="2">
    <source>
        <dbReference type="Proteomes" id="UP000631300"/>
    </source>
</evidence>
<protein>
    <submittedName>
        <fullName evidence="1">Uncharacterized protein</fullName>
    </submittedName>
</protein>
<dbReference type="AlphaFoldDB" id="A0A918MYZ1"/>
<dbReference type="EMBL" id="BMXP01000006">
    <property type="protein sequence ID" value="GGW90060.1"/>
    <property type="molecule type" value="Genomic_DNA"/>
</dbReference>
<proteinExistence type="predicted"/>
<comment type="caution">
    <text evidence="1">The sequence shown here is derived from an EMBL/GenBank/DDBJ whole genome shotgun (WGS) entry which is preliminary data.</text>
</comment>
<dbReference type="Proteomes" id="UP000631300">
    <property type="component" value="Unassembled WGS sequence"/>
</dbReference>
<evidence type="ECO:0000313" key="1">
    <source>
        <dbReference type="EMBL" id="GGW90060.1"/>
    </source>
</evidence>
<reference evidence="1" key="2">
    <citation type="submission" date="2020-09" db="EMBL/GenBank/DDBJ databases">
        <authorList>
            <person name="Sun Q."/>
            <person name="Kim S."/>
        </authorList>
    </citation>
    <scope>NUCLEOTIDE SEQUENCE</scope>
    <source>
        <strain evidence="1">KCTC 22164</strain>
    </source>
</reference>
<sequence>MIMALFLSKELAQQKRAHLNYAVAQLRSEEATDDAKMNIRLLAASPAVLLGWFGFGAYKGAVKEHPPAQRRDALLRFARIAMFNVIS</sequence>
<gene>
    <name evidence="1" type="ORF">GCM10007391_25540</name>
</gene>
<name>A0A918MYZ1_9ALTE</name>